<keyword evidence="1" id="KW-0812">Transmembrane</keyword>
<feature type="transmembrane region" description="Helical" evidence="1">
    <location>
        <begin position="208"/>
        <end position="228"/>
    </location>
</feature>
<dbReference type="Pfam" id="PF00892">
    <property type="entry name" value="EamA"/>
    <property type="match status" value="2"/>
</dbReference>
<evidence type="ECO:0000256" key="1">
    <source>
        <dbReference type="SAM" id="Phobius"/>
    </source>
</evidence>
<name>A0ABS9CS25_9RHOB</name>
<dbReference type="Proteomes" id="UP001200557">
    <property type="component" value="Unassembled WGS sequence"/>
</dbReference>
<dbReference type="SUPFAM" id="SSF103481">
    <property type="entry name" value="Multidrug resistance efflux transporter EmrE"/>
    <property type="match status" value="2"/>
</dbReference>
<keyword evidence="1" id="KW-0472">Membrane</keyword>
<protein>
    <submittedName>
        <fullName evidence="3">DMT family transporter</fullName>
    </submittedName>
</protein>
<dbReference type="PANTHER" id="PTHR22911">
    <property type="entry name" value="ACYL-MALONYL CONDENSING ENZYME-RELATED"/>
    <property type="match status" value="1"/>
</dbReference>
<feature type="transmembrane region" description="Helical" evidence="1">
    <location>
        <begin position="149"/>
        <end position="169"/>
    </location>
</feature>
<feature type="transmembrane region" description="Helical" evidence="1">
    <location>
        <begin position="99"/>
        <end position="119"/>
    </location>
</feature>
<feature type="transmembrane region" description="Helical" evidence="1">
    <location>
        <begin position="75"/>
        <end position="93"/>
    </location>
</feature>
<evidence type="ECO:0000313" key="4">
    <source>
        <dbReference type="Proteomes" id="UP001200557"/>
    </source>
</evidence>
<feature type="transmembrane region" description="Helical" evidence="1">
    <location>
        <begin position="265"/>
        <end position="284"/>
    </location>
</feature>
<comment type="caution">
    <text evidence="3">The sequence shown here is derived from an EMBL/GenBank/DDBJ whole genome shotgun (WGS) entry which is preliminary data.</text>
</comment>
<feature type="transmembrane region" description="Helical" evidence="1">
    <location>
        <begin position="45"/>
        <end position="63"/>
    </location>
</feature>
<keyword evidence="4" id="KW-1185">Reference proteome</keyword>
<feature type="transmembrane region" description="Helical" evidence="1">
    <location>
        <begin position="181"/>
        <end position="202"/>
    </location>
</feature>
<keyword evidence="1" id="KW-1133">Transmembrane helix</keyword>
<reference evidence="3 4" key="1">
    <citation type="submission" date="2022-01" db="EMBL/GenBank/DDBJ databases">
        <title>Octadecabacter sp. nov., isolated from a marine alga.</title>
        <authorList>
            <person name="Jin M.S."/>
            <person name="Kim H.M."/>
            <person name="Han D.M."/>
            <person name="Jung J.J."/>
            <person name="Jeon C.O."/>
        </authorList>
    </citation>
    <scope>NUCLEOTIDE SEQUENCE [LARGE SCALE GENOMIC DNA]</scope>
    <source>
        <strain evidence="3 4">G9-8</strain>
    </source>
</reference>
<dbReference type="InterPro" id="IPR000620">
    <property type="entry name" value="EamA_dom"/>
</dbReference>
<feature type="domain" description="EamA" evidence="2">
    <location>
        <begin position="16"/>
        <end position="143"/>
    </location>
</feature>
<organism evidence="3 4">
    <name type="scientific">Octadecabacter dasysiphoniae</name>
    <dbReference type="NCBI Taxonomy" id="2909341"/>
    <lineage>
        <taxon>Bacteria</taxon>
        <taxon>Pseudomonadati</taxon>
        <taxon>Pseudomonadota</taxon>
        <taxon>Alphaproteobacteria</taxon>
        <taxon>Rhodobacterales</taxon>
        <taxon>Roseobacteraceae</taxon>
        <taxon>Octadecabacter</taxon>
    </lineage>
</organism>
<dbReference type="InterPro" id="IPR037185">
    <property type="entry name" value="EmrE-like"/>
</dbReference>
<feature type="transmembrane region" description="Helical" evidence="1">
    <location>
        <begin position="7"/>
        <end position="25"/>
    </location>
</feature>
<feature type="domain" description="EamA" evidence="2">
    <location>
        <begin position="151"/>
        <end position="276"/>
    </location>
</feature>
<sequence length="287" mass="30403">MTTEARAVPLWRVGVIMLISMTLIVGGDVAAKVLSQSGVSPIFTAWTRFALAALVLLPFCGLSRADTPALRDPRVWLRAILIMAGICLILTALRTEPVANTFGAFFIGPIVAFALSALLLKERITLVRAVLLALSFVGVLLVVQPGFGATLGMVFALLAGVFHGCYVVATRWIAPLYRPRLLLISQLVLGGIILAPFGLAALPDAITWAGLGLIAISAMGSAFGNLLLVTLSKTTPSSVIAPLIYTQLIPATMLGYLVFSDWPDWVSFVGLAVIFTTGIASLALSRR</sequence>
<evidence type="ECO:0000259" key="2">
    <source>
        <dbReference type="Pfam" id="PF00892"/>
    </source>
</evidence>
<feature type="transmembrane region" description="Helical" evidence="1">
    <location>
        <begin position="240"/>
        <end position="259"/>
    </location>
</feature>
<accession>A0ABS9CS25</accession>
<evidence type="ECO:0000313" key="3">
    <source>
        <dbReference type="EMBL" id="MCF2870034.1"/>
    </source>
</evidence>
<feature type="transmembrane region" description="Helical" evidence="1">
    <location>
        <begin position="126"/>
        <end position="143"/>
    </location>
</feature>
<dbReference type="RefSeq" id="WP_235224154.1">
    <property type="nucleotide sequence ID" value="NZ_JAKGAQ010000001.1"/>
</dbReference>
<dbReference type="EMBL" id="JAKGAQ010000001">
    <property type="protein sequence ID" value="MCF2870034.1"/>
    <property type="molecule type" value="Genomic_DNA"/>
</dbReference>
<proteinExistence type="predicted"/>
<gene>
    <name evidence="3" type="ORF">L0664_03045</name>
</gene>